<feature type="domain" description="Alpha-N-acetylglucosaminidase N-terminal" evidence="5">
    <location>
        <begin position="52"/>
        <end position="132"/>
    </location>
</feature>
<keyword evidence="1" id="KW-0378">Hydrolase</keyword>
<dbReference type="InterPro" id="IPR024732">
    <property type="entry name" value="NAGLU_C"/>
</dbReference>
<dbReference type="Proteomes" id="UP001552594">
    <property type="component" value="Unassembled WGS sequence"/>
</dbReference>
<proteinExistence type="predicted"/>
<dbReference type="InterPro" id="IPR024240">
    <property type="entry name" value="NAGLU_N"/>
</dbReference>
<dbReference type="Gene3D" id="3.30.379.10">
    <property type="entry name" value="Chitobiase/beta-hexosaminidase domain 2-like"/>
    <property type="match status" value="1"/>
</dbReference>
<dbReference type="InterPro" id="IPR006311">
    <property type="entry name" value="TAT_signal"/>
</dbReference>
<dbReference type="InterPro" id="IPR029018">
    <property type="entry name" value="Hex-like_dom2"/>
</dbReference>
<reference evidence="7 8" key="1">
    <citation type="submission" date="2024-06" db="EMBL/GenBank/DDBJ databases">
        <title>The Natural Products Discovery Center: Release of the First 8490 Sequenced Strains for Exploring Actinobacteria Biosynthetic Diversity.</title>
        <authorList>
            <person name="Kalkreuter E."/>
            <person name="Kautsar S.A."/>
            <person name="Yang D."/>
            <person name="Bader C.D."/>
            <person name="Teijaro C.N."/>
            <person name="Fluegel L."/>
            <person name="Davis C.M."/>
            <person name="Simpson J.R."/>
            <person name="Lauterbach L."/>
            <person name="Steele A.D."/>
            <person name="Gui C."/>
            <person name="Meng S."/>
            <person name="Li G."/>
            <person name="Viehrig K."/>
            <person name="Ye F."/>
            <person name="Su P."/>
            <person name="Kiefer A.F."/>
            <person name="Nichols A."/>
            <person name="Cepeda A.J."/>
            <person name="Yan W."/>
            <person name="Fan B."/>
            <person name="Jiang Y."/>
            <person name="Adhikari A."/>
            <person name="Zheng C.-J."/>
            <person name="Schuster L."/>
            <person name="Cowan T.M."/>
            <person name="Smanski M.J."/>
            <person name="Chevrette M.G."/>
            <person name="De Carvalho L.P.S."/>
            <person name="Shen B."/>
        </authorList>
    </citation>
    <scope>NUCLEOTIDE SEQUENCE [LARGE SCALE GENOMIC DNA]</scope>
    <source>
        <strain evidence="7 8">NPDC052347</strain>
    </source>
</reference>
<dbReference type="InterPro" id="IPR007781">
    <property type="entry name" value="NAGLU"/>
</dbReference>
<dbReference type="EMBL" id="JBFAUK010000042">
    <property type="protein sequence ID" value="MEV5510873.1"/>
    <property type="molecule type" value="Genomic_DNA"/>
</dbReference>
<dbReference type="PANTHER" id="PTHR12872:SF1">
    <property type="entry name" value="ALPHA-N-ACETYLGLUCOSAMINIDASE"/>
    <property type="match status" value="1"/>
</dbReference>
<dbReference type="Pfam" id="PF05089">
    <property type="entry name" value="NAGLU"/>
    <property type="match status" value="1"/>
</dbReference>
<evidence type="ECO:0000259" key="5">
    <source>
        <dbReference type="Pfam" id="PF12971"/>
    </source>
</evidence>
<protein>
    <submittedName>
        <fullName evidence="7">Alpha-N-acetylglucosaminidase</fullName>
    </submittedName>
</protein>
<evidence type="ECO:0000256" key="3">
    <source>
        <dbReference type="SAM" id="SignalP"/>
    </source>
</evidence>
<keyword evidence="8" id="KW-1185">Reference proteome</keyword>
<dbReference type="Pfam" id="PF12971">
    <property type="entry name" value="NAGLU_N"/>
    <property type="match status" value="1"/>
</dbReference>
<evidence type="ECO:0000259" key="4">
    <source>
        <dbReference type="Pfam" id="PF05089"/>
    </source>
</evidence>
<evidence type="ECO:0000313" key="8">
    <source>
        <dbReference type="Proteomes" id="UP001552594"/>
    </source>
</evidence>
<organism evidence="7 8">
    <name type="scientific">Streptomyces orinoci</name>
    <name type="common">Streptoverticillium orinoci</name>
    <dbReference type="NCBI Taxonomy" id="67339"/>
    <lineage>
        <taxon>Bacteria</taxon>
        <taxon>Bacillati</taxon>
        <taxon>Actinomycetota</taxon>
        <taxon>Actinomycetes</taxon>
        <taxon>Kitasatosporales</taxon>
        <taxon>Streptomycetaceae</taxon>
        <taxon>Streptomyces</taxon>
    </lineage>
</organism>
<sequence>MHITRRTLLGALATTAAAGALAAPAAEAAPPGEPPAEPPAAPPAEPSGGQGAAAAALARLLPRHHHQVTFRPLPRHGGADAFRVTGTAGRILVEGSTPAVQLTGFHRYLRHTAHAHFSWAGEQTALPAGLPAVRTPLTATANVPHRFVLNDTNDGYTGPYQDWDYWQHEIDVLALHGFNEVLVYTGADAVYHRTFLEHGYSDAELLRWVPGPAHQPWWLLQNMASFGGPVSRQLLDRRAALARRITGRLRELGITPVLPGYYGTVPPGFAHRVPGARTIPQGDWGGFPRPDWLDPRTPAFARVARTYYRVQRELYGATSMYKMDLLHEGGTPGDVPVGAAARAVEKALRTAHPKAVWAILGWQSNPRREIVDAVDRSRMLVLDGLSDRDPAVTDREKDWGGTPYAFGSIWNFGGHTAMGANIPDWTRLYDHWRTRPGSALRGIALMPEAADNNPAALAFFADLAWSDGPTEAAEWFRHWPVCRYGAEDREARRAWEVLARTAYGTTREDGWSEGAEGLFGARPDLAVTHAAGWSPRQLRYDPAEFERALPALLAVAPALRHSTAYRHDLLDVARQCVSNRSRALLPQLKSAYEGRNRARLGALSREWLGWMDLLEELVATDGRHLLGRWVAQARSWGATGAERDHLEYDALSVLTTWGPRASANGGKLHDYANREWAGLVGGLYRLRWATYLKELDAALAARRKPKPVDWFALEDHWTRHHGSLPGTPRGDVLKAARKVADRL</sequence>
<dbReference type="Gene3D" id="1.20.120.670">
    <property type="entry name" value="N-acetyl-b-d-glucoasminidase"/>
    <property type="match status" value="1"/>
</dbReference>
<name>A0ABV3K7D4_STRON</name>
<feature type="signal peptide" evidence="3">
    <location>
        <begin position="1"/>
        <end position="22"/>
    </location>
</feature>
<dbReference type="Gene3D" id="3.20.20.80">
    <property type="entry name" value="Glycosidases"/>
    <property type="match status" value="1"/>
</dbReference>
<gene>
    <name evidence="7" type="ORF">AB0L16_31395</name>
</gene>
<evidence type="ECO:0000313" key="7">
    <source>
        <dbReference type="EMBL" id="MEV5510873.1"/>
    </source>
</evidence>
<comment type="caution">
    <text evidence="7">The sequence shown here is derived from an EMBL/GenBank/DDBJ whole genome shotgun (WGS) entry which is preliminary data.</text>
</comment>
<dbReference type="Pfam" id="PF12972">
    <property type="entry name" value="NAGLU_C"/>
    <property type="match status" value="1"/>
</dbReference>
<dbReference type="PANTHER" id="PTHR12872">
    <property type="entry name" value="ALPHA-N-ACETYLGLUCOSAMINIDASE"/>
    <property type="match status" value="1"/>
</dbReference>
<accession>A0ABV3K7D4</accession>
<feature type="domain" description="Alpha-N-acetylglucosaminidase C-terminal" evidence="6">
    <location>
        <begin position="475"/>
        <end position="741"/>
    </location>
</feature>
<feature type="region of interest" description="Disordered" evidence="2">
    <location>
        <begin position="23"/>
        <end position="52"/>
    </location>
</feature>
<feature type="domain" description="Alpha-N-acetylglucosaminidase tim-barrel" evidence="4">
    <location>
        <begin position="146"/>
        <end position="466"/>
    </location>
</feature>
<evidence type="ECO:0000259" key="6">
    <source>
        <dbReference type="Pfam" id="PF12972"/>
    </source>
</evidence>
<evidence type="ECO:0000256" key="1">
    <source>
        <dbReference type="ARBA" id="ARBA00022801"/>
    </source>
</evidence>
<evidence type="ECO:0000256" key="2">
    <source>
        <dbReference type="SAM" id="MobiDB-lite"/>
    </source>
</evidence>
<feature type="chain" id="PRO_5045768230" evidence="3">
    <location>
        <begin position="23"/>
        <end position="743"/>
    </location>
</feature>
<dbReference type="PROSITE" id="PS51318">
    <property type="entry name" value="TAT"/>
    <property type="match status" value="1"/>
</dbReference>
<dbReference type="InterPro" id="IPR024733">
    <property type="entry name" value="NAGLU_tim-barrel"/>
</dbReference>
<keyword evidence="3" id="KW-0732">Signal</keyword>
<dbReference type="RefSeq" id="WP_109281537.1">
    <property type="nucleotide sequence ID" value="NZ_JBFAUK010000042.1"/>
</dbReference>
<feature type="compositionally biased region" description="Pro residues" evidence="2">
    <location>
        <begin position="31"/>
        <end position="45"/>
    </location>
</feature>